<dbReference type="RefSeq" id="WP_244355547.1">
    <property type="nucleotide sequence ID" value="NZ_JAJNNZ010000003.1"/>
</dbReference>
<comment type="caution">
    <text evidence="2">The sequence shown here is derived from an EMBL/GenBank/DDBJ whole genome shotgun (WGS) entry which is preliminary data.</text>
</comment>
<name>A0A9X1WB31_9VIBR</name>
<dbReference type="PANTHER" id="PTHR42912">
    <property type="entry name" value="METHYLTRANSFERASE"/>
    <property type="match status" value="1"/>
</dbReference>
<keyword evidence="2" id="KW-0489">Methyltransferase</keyword>
<evidence type="ECO:0000313" key="3">
    <source>
        <dbReference type="Proteomes" id="UP001139488"/>
    </source>
</evidence>
<sequence>MNPSEKFWNNIAQKYSRTPVDDEATYQNKISETQGYFTTEMEVLEFGCGTGTTAIYHAPYVRHIDAIDLAENMIAIGRTKAEHAGINNVTFHQGTLEQFNAHSESLDAVLALNVIHLLPNRAAILTEVSRILKPGGLFITSTVCLGHSYLRFIKWLAPLGKLMGLMPDVYILIEDQWTNELTQSGFSIERQWHHGTQNTCVFIIATKKPIDCE</sequence>
<proteinExistence type="predicted"/>
<keyword evidence="2" id="KW-0808">Transferase</keyword>
<dbReference type="EMBL" id="JAJNNZ010000003">
    <property type="protein sequence ID" value="MCJ2376145.1"/>
    <property type="molecule type" value="Genomic_DNA"/>
</dbReference>
<evidence type="ECO:0000313" key="2">
    <source>
        <dbReference type="EMBL" id="MCJ2376145.1"/>
    </source>
</evidence>
<dbReference type="Pfam" id="PF13649">
    <property type="entry name" value="Methyltransf_25"/>
    <property type="match status" value="1"/>
</dbReference>
<dbReference type="SUPFAM" id="SSF53335">
    <property type="entry name" value="S-adenosyl-L-methionine-dependent methyltransferases"/>
    <property type="match status" value="1"/>
</dbReference>
<dbReference type="InterPro" id="IPR029063">
    <property type="entry name" value="SAM-dependent_MTases_sf"/>
</dbReference>
<dbReference type="AlphaFoldDB" id="A0A9X1WB31"/>
<gene>
    <name evidence="2" type="ORF">LNL84_04785</name>
</gene>
<dbReference type="GO" id="GO:0032259">
    <property type="term" value="P:methylation"/>
    <property type="evidence" value="ECO:0007669"/>
    <property type="project" value="UniProtKB-KW"/>
</dbReference>
<reference evidence="2" key="1">
    <citation type="submission" date="2021-11" db="EMBL/GenBank/DDBJ databases">
        <title>Vibrio ZSDE26 sp. nov. and Vibrio ZSDZ34 sp. nov., isolated from coastal seawater in Qingdao.</title>
        <authorList>
            <person name="Zhang P."/>
        </authorList>
    </citation>
    <scope>NUCLEOTIDE SEQUENCE</scope>
    <source>
        <strain evidence="2">ZSDZ34</strain>
    </source>
</reference>
<organism evidence="2 3">
    <name type="scientific">Vibrio gelatinilyticus</name>
    <dbReference type="NCBI Taxonomy" id="2893468"/>
    <lineage>
        <taxon>Bacteria</taxon>
        <taxon>Pseudomonadati</taxon>
        <taxon>Pseudomonadota</taxon>
        <taxon>Gammaproteobacteria</taxon>
        <taxon>Vibrionales</taxon>
        <taxon>Vibrionaceae</taxon>
        <taxon>Vibrio</taxon>
    </lineage>
</organism>
<accession>A0A9X1WB31</accession>
<feature type="domain" description="Methyltransferase" evidence="1">
    <location>
        <begin position="43"/>
        <end position="136"/>
    </location>
</feature>
<dbReference type="Gene3D" id="3.40.50.150">
    <property type="entry name" value="Vaccinia Virus protein VP39"/>
    <property type="match status" value="1"/>
</dbReference>
<evidence type="ECO:0000259" key="1">
    <source>
        <dbReference type="Pfam" id="PF13649"/>
    </source>
</evidence>
<dbReference type="GO" id="GO:0008168">
    <property type="term" value="F:methyltransferase activity"/>
    <property type="evidence" value="ECO:0007669"/>
    <property type="project" value="UniProtKB-KW"/>
</dbReference>
<protein>
    <submittedName>
        <fullName evidence="2">Methyltransferase domain-containing protein</fullName>
    </submittedName>
</protein>
<dbReference type="InterPro" id="IPR041698">
    <property type="entry name" value="Methyltransf_25"/>
</dbReference>
<dbReference type="Proteomes" id="UP001139488">
    <property type="component" value="Unassembled WGS sequence"/>
</dbReference>
<keyword evidence="3" id="KW-1185">Reference proteome</keyword>
<dbReference type="CDD" id="cd02440">
    <property type="entry name" value="AdoMet_MTases"/>
    <property type="match status" value="1"/>
</dbReference>
<dbReference type="InterPro" id="IPR050508">
    <property type="entry name" value="Methyltransf_Superfamily"/>
</dbReference>